<dbReference type="PIRSF" id="PIRSF006288">
    <property type="entry name" value="PII_uridyltransf"/>
    <property type="match status" value="1"/>
</dbReference>
<dbReference type="CDD" id="cd00077">
    <property type="entry name" value="HDc"/>
    <property type="match status" value="1"/>
</dbReference>
<dbReference type="InterPro" id="IPR002912">
    <property type="entry name" value="ACT_dom"/>
</dbReference>
<dbReference type="EC" id="3.1.4.-" evidence="8"/>
<dbReference type="GO" id="GO:0008773">
    <property type="term" value="F:[protein-PII] uridylyltransferase activity"/>
    <property type="evidence" value="ECO:0007669"/>
    <property type="project" value="UniProtKB-UniRule"/>
</dbReference>
<evidence type="ECO:0000256" key="7">
    <source>
        <dbReference type="ARBA" id="ARBA00047968"/>
    </source>
</evidence>
<dbReference type="InterPro" id="IPR003607">
    <property type="entry name" value="HD/PDEase_dom"/>
</dbReference>
<evidence type="ECO:0000256" key="5">
    <source>
        <dbReference type="ARBA" id="ARBA00022842"/>
    </source>
</evidence>
<feature type="region of interest" description="Uridylyltransferase" evidence="8">
    <location>
        <begin position="1"/>
        <end position="343"/>
    </location>
</feature>
<dbReference type="EC" id="2.7.7.59" evidence="8"/>
<comment type="similarity">
    <text evidence="8">Belongs to the GlnD family.</text>
</comment>
<keyword evidence="12" id="KW-1185">Reference proteome</keyword>
<sequence length="883" mass="103137">MKNESKQTTGHLFSQEQDAEKKGMTLELQHLKNTLKQFKEKLREEFDYKTNITTIIRKLVTFIDDLVIRLFIKNQLDHDDFCLLALGSYGRRELQLYSDVDILLLHTDKVSKSQLHRAQKFIQDCWDVGLDLSHQITSVSSCAELASQDVTVISSLMDMFLLCGRGALMEELIYQIHPLHMWTSQDYFLAKLQEQKKRDAKYGETAYNLEPNVKYGPGGLRDLQILLSIGKRHFNIKKLADGINYGFITDKEYEKLTYCQHFLWRVRFALHVLAERAEERLSFDYQIKLAQFFGYKDKPHSLAIEQFMKDYFKVIKRNRELNEMLLQGFDETIAHSPKQKLFHLDNEFQLSNNYIEVRNTRVFIHHPQALLKLFLWIAKRPDIEGVRANTIRLIRESLYLMNKRFKASSETTELFMSILKTADGPYKALHRMSRYGVLAHYLECFAMVTGQMQYDLFHVYTVDQHTLFVIRNLSRFKEKNYAEQFPLCVQIMQTLKKPELLYLSALFHDIAKGRGGDHSELGAIEASHFAQNHNLEKEDGDLLVWLVRNHLIMSQTAQRQDIYDPNTIKNFCQLLPQPYYLDYLYLLTVADICGTNPNLWNSWKDSLLKELYRAAKHMLHKEQELIDETALIKARKQYALSILVMEGVAEKAVEDLWKQFKERYFLHESPEIIARHTKAILACTKFPLVIIMPHHSQGGTEVFIYMPHRDDRFAIATTVLSNHNVTIQEAMILTCNNQYDLDTYIILDEQNQAFFDKQRSHDIQQALCTHLAKTEQLPVVARKRLSRALAHFNVKTQIHYNDDLTYHQTRLFLVTGDRPGLLATIGRVFSALNIHLHNAKIVTAGERAEDTFYITNQQNQSLTNEEKEILKQRLIHELQATSK</sequence>
<dbReference type="Pfam" id="PF03445">
    <property type="entry name" value="DUF294"/>
    <property type="match status" value="1"/>
</dbReference>
<keyword evidence="5 8" id="KW-0460">Magnesium</keyword>
<evidence type="ECO:0000259" key="10">
    <source>
        <dbReference type="PROSITE" id="PS51831"/>
    </source>
</evidence>
<protein>
    <recommendedName>
        <fullName evidence="8">Bifunctional uridylyltransferase/uridylyl-removing enzyme</fullName>
        <shortName evidence="8">UTase/UR</shortName>
    </recommendedName>
    <alternativeName>
        <fullName evidence="8">Bifunctional [protein-PII] modification enzyme</fullName>
    </alternativeName>
    <alternativeName>
        <fullName evidence="8">Bifunctional nitrogen sensor protein</fullName>
    </alternativeName>
    <domain>
        <recommendedName>
            <fullName evidence="8">[Protein-PII] uridylyltransferase</fullName>
            <shortName evidence="8">PII uridylyltransferase</shortName>
            <shortName evidence="8">UTase</shortName>
            <ecNumber evidence="8">2.7.7.59</ecNumber>
        </recommendedName>
    </domain>
    <domain>
        <recommendedName>
            <fullName evidence="8">[Protein-PII]-UMP uridylyl-removing enzyme</fullName>
            <shortName evidence="8">UR</shortName>
            <ecNumber evidence="8">3.1.4.-</ecNumber>
        </recommendedName>
    </domain>
</protein>
<accession>A0A0W0RT67</accession>
<dbReference type="EMBL" id="LNXU01000017">
    <property type="protein sequence ID" value="KTC74244.1"/>
    <property type="molecule type" value="Genomic_DNA"/>
</dbReference>
<feature type="domain" description="HD" evidence="10">
    <location>
        <begin position="462"/>
        <end position="584"/>
    </location>
</feature>
<dbReference type="InterPro" id="IPR013546">
    <property type="entry name" value="PII_UdlTrfase/GS_AdlTrfase"/>
</dbReference>
<dbReference type="CDD" id="cd05401">
    <property type="entry name" value="NT_GlnE_GlnD_like"/>
    <property type="match status" value="1"/>
</dbReference>
<evidence type="ECO:0000256" key="3">
    <source>
        <dbReference type="ARBA" id="ARBA00022737"/>
    </source>
</evidence>
<evidence type="ECO:0000256" key="6">
    <source>
        <dbReference type="ARBA" id="ARBA00023268"/>
    </source>
</evidence>
<dbReference type="InterPro" id="IPR010043">
    <property type="entry name" value="UTase/UR"/>
</dbReference>
<keyword evidence="6 8" id="KW-0511">Multifunctional enzyme</keyword>
<comment type="activity regulation">
    <text evidence="8">Uridylyltransferase (UTase) activity is inhibited by glutamine, while glutamine activates uridylyl-removing (UR) activity.</text>
</comment>
<dbReference type="PATRIC" id="fig|447.4.peg.1794"/>
<dbReference type="InterPro" id="IPR005105">
    <property type="entry name" value="GlnD_Uridyltrans_N"/>
</dbReference>
<comment type="catalytic activity">
    <reaction evidence="8">
        <text>[protein-PII]-L-tyrosine + UTP = [protein-PII]-uridylyl-L-tyrosine + diphosphate</text>
        <dbReference type="Rhea" id="RHEA:13673"/>
        <dbReference type="Rhea" id="RHEA-COMP:12147"/>
        <dbReference type="Rhea" id="RHEA-COMP:12148"/>
        <dbReference type="ChEBI" id="CHEBI:33019"/>
        <dbReference type="ChEBI" id="CHEBI:46398"/>
        <dbReference type="ChEBI" id="CHEBI:46858"/>
        <dbReference type="ChEBI" id="CHEBI:90602"/>
        <dbReference type="EC" id="2.7.7.59"/>
    </reaction>
</comment>
<dbReference type="PROSITE" id="PS51671">
    <property type="entry name" value="ACT"/>
    <property type="match status" value="2"/>
</dbReference>
<evidence type="ECO:0000256" key="8">
    <source>
        <dbReference type="HAMAP-Rule" id="MF_00277"/>
    </source>
</evidence>
<evidence type="ECO:0000259" key="9">
    <source>
        <dbReference type="PROSITE" id="PS51671"/>
    </source>
</evidence>
<comment type="catalytic activity">
    <reaction evidence="8">
        <text>[protein-PII]-uridylyl-L-tyrosine + H2O = [protein-PII]-L-tyrosine + UMP + H(+)</text>
        <dbReference type="Rhea" id="RHEA:48600"/>
        <dbReference type="Rhea" id="RHEA-COMP:12147"/>
        <dbReference type="Rhea" id="RHEA-COMP:12148"/>
        <dbReference type="ChEBI" id="CHEBI:15377"/>
        <dbReference type="ChEBI" id="CHEBI:15378"/>
        <dbReference type="ChEBI" id="CHEBI:46858"/>
        <dbReference type="ChEBI" id="CHEBI:57865"/>
        <dbReference type="ChEBI" id="CHEBI:90602"/>
    </reaction>
</comment>
<dbReference type="GO" id="GO:0008893">
    <property type="term" value="F:guanosine-3',5'-bis(diphosphate) 3'-diphosphatase activity"/>
    <property type="evidence" value="ECO:0007669"/>
    <property type="project" value="UniProtKB-EC"/>
</dbReference>
<reference evidence="11 12" key="1">
    <citation type="submission" date="2015-11" db="EMBL/GenBank/DDBJ databases">
        <title>Genomic analysis of 38 Legionella species identifies large and diverse effector repertoires.</title>
        <authorList>
            <person name="Burstein D."/>
            <person name="Amaro F."/>
            <person name="Zusman T."/>
            <person name="Lifshitz Z."/>
            <person name="Cohen O."/>
            <person name="Gilbert J.A."/>
            <person name="Pupko T."/>
            <person name="Shuman H.A."/>
            <person name="Segal G."/>
        </authorList>
    </citation>
    <scope>NUCLEOTIDE SEQUENCE [LARGE SCALE GENOMIC DNA]</scope>
    <source>
        <strain evidence="11 12">WIGA</strain>
    </source>
</reference>
<dbReference type="InterPro" id="IPR043519">
    <property type="entry name" value="NT_sf"/>
</dbReference>
<dbReference type="SUPFAM" id="SSF81301">
    <property type="entry name" value="Nucleotidyltransferase"/>
    <property type="match status" value="1"/>
</dbReference>
<comment type="domain">
    <text evidence="8">Has four distinct domains: an N-terminal nucleotidyltransferase (NT) domain responsible for UTase activity, a central HD domain that encodes UR activity, and two C-terminal ACT domains that seem to have a role in glutamine sensing.</text>
</comment>
<dbReference type="AlphaFoldDB" id="A0A0W0RT67"/>
<dbReference type="CDD" id="cd04900">
    <property type="entry name" value="ACT_UUR-like_1"/>
    <property type="match status" value="1"/>
</dbReference>
<dbReference type="SUPFAM" id="SSF81593">
    <property type="entry name" value="Nucleotidyltransferase substrate binding subunit/domain"/>
    <property type="match status" value="1"/>
</dbReference>
<dbReference type="SMART" id="SM00471">
    <property type="entry name" value="HDc"/>
    <property type="match status" value="1"/>
</dbReference>
<dbReference type="STRING" id="447.Lboz_1684"/>
<dbReference type="InterPro" id="IPR045865">
    <property type="entry name" value="ACT-like_dom_sf"/>
</dbReference>
<evidence type="ECO:0000313" key="11">
    <source>
        <dbReference type="EMBL" id="KTC74244.1"/>
    </source>
</evidence>
<feature type="domain" description="ACT" evidence="9">
    <location>
        <begin position="810"/>
        <end position="883"/>
    </location>
</feature>
<dbReference type="PANTHER" id="PTHR47320:SF1">
    <property type="entry name" value="BIFUNCTIONAL URIDYLYLTRANSFERASE_URIDYLYL-REMOVING ENZYME"/>
    <property type="match status" value="1"/>
</dbReference>
<feature type="domain" description="ACT" evidence="9">
    <location>
        <begin position="701"/>
        <end position="782"/>
    </location>
</feature>
<dbReference type="NCBIfam" id="TIGR01693">
    <property type="entry name" value="UTase_glnD"/>
    <property type="match status" value="1"/>
</dbReference>
<comment type="cofactor">
    <cofactor evidence="8">
        <name>Mg(2+)</name>
        <dbReference type="ChEBI" id="CHEBI:18420"/>
    </cofactor>
</comment>
<comment type="caution">
    <text evidence="11">The sequence shown here is derived from an EMBL/GenBank/DDBJ whole genome shotgun (WGS) entry which is preliminary data.</text>
</comment>
<proteinExistence type="inferred from homology"/>
<dbReference type="GO" id="GO:0008081">
    <property type="term" value="F:phosphoric diester hydrolase activity"/>
    <property type="evidence" value="ECO:0007669"/>
    <property type="project" value="UniProtKB-UniRule"/>
</dbReference>
<dbReference type="InterPro" id="IPR006674">
    <property type="entry name" value="HD_domain"/>
</dbReference>
<comment type="catalytic activity">
    <reaction evidence="7">
        <text>guanosine 3',5'-bis(diphosphate) + H2O = GDP + diphosphate + H(+)</text>
        <dbReference type="Rhea" id="RHEA:14253"/>
        <dbReference type="ChEBI" id="CHEBI:15377"/>
        <dbReference type="ChEBI" id="CHEBI:15378"/>
        <dbReference type="ChEBI" id="CHEBI:33019"/>
        <dbReference type="ChEBI" id="CHEBI:58189"/>
        <dbReference type="ChEBI" id="CHEBI:77828"/>
        <dbReference type="EC" id="3.1.7.2"/>
    </reaction>
</comment>
<organism evidence="11 12">
    <name type="scientific">Legionella bozemanae</name>
    <name type="common">Fluoribacter bozemanae</name>
    <dbReference type="NCBI Taxonomy" id="447"/>
    <lineage>
        <taxon>Bacteria</taxon>
        <taxon>Pseudomonadati</taxon>
        <taxon>Pseudomonadota</taxon>
        <taxon>Gammaproteobacteria</taxon>
        <taxon>Legionellales</taxon>
        <taxon>Legionellaceae</taxon>
        <taxon>Legionella</taxon>
    </lineage>
</organism>
<dbReference type="GO" id="GO:0006808">
    <property type="term" value="P:regulation of nitrogen utilization"/>
    <property type="evidence" value="ECO:0007669"/>
    <property type="project" value="UniProtKB-UniRule"/>
</dbReference>
<dbReference type="CDD" id="cd04899">
    <property type="entry name" value="ACT_ACR-UUR-like_2"/>
    <property type="match status" value="1"/>
</dbReference>
<dbReference type="Pfam" id="PF01966">
    <property type="entry name" value="HD"/>
    <property type="match status" value="1"/>
</dbReference>
<comment type="caution">
    <text evidence="8">Lacks conserved residue(s) required for the propagation of feature annotation.</text>
</comment>
<dbReference type="HAMAP" id="MF_00277">
    <property type="entry name" value="PII_uridylyl_transf"/>
    <property type="match status" value="1"/>
</dbReference>
<dbReference type="OrthoDB" id="9758038at2"/>
<keyword evidence="4 8" id="KW-0378">Hydrolase</keyword>
<keyword evidence="2 8" id="KW-0548">Nucleotidyltransferase</keyword>
<dbReference type="SUPFAM" id="SSF55021">
    <property type="entry name" value="ACT-like"/>
    <property type="match status" value="1"/>
</dbReference>
<keyword evidence="3" id="KW-0677">Repeat</keyword>
<comment type="function">
    <text evidence="8">Modifies, by uridylylation and deuridylylation, the PII regulatory proteins (GlnB and homologs), in response to the nitrogen status of the cell that GlnD senses through the glutamine level. Under low glutamine levels, catalyzes the conversion of the PII proteins and UTP to PII-UMP and PPi, while under higher glutamine levels, GlnD hydrolyzes PII-UMP to PII and UMP (deuridylylation). Thus, controls uridylylation state and activity of the PII proteins, and plays an important role in the regulation of nitrogen metabolism.</text>
</comment>
<evidence type="ECO:0000256" key="4">
    <source>
        <dbReference type="ARBA" id="ARBA00022801"/>
    </source>
</evidence>
<keyword evidence="1 8" id="KW-0808">Transferase</keyword>
<evidence type="ECO:0000313" key="12">
    <source>
        <dbReference type="Proteomes" id="UP000054695"/>
    </source>
</evidence>
<dbReference type="Gene3D" id="3.30.460.10">
    <property type="entry name" value="Beta Polymerase, domain 2"/>
    <property type="match status" value="1"/>
</dbReference>
<dbReference type="PROSITE" id="PS51831">
    <property type="entry name" value="HD"/>
    <property type="match status" value="1"/>
</dbReference>
<dbReference type="Gene3D" id="1.10.3090.10">
    <property type="entry name" value="cca-adding enzyme, domain 2"/>
    <property type="match status" value="1"/>
</dbReference>
<dbReference type="Pfam" id="PF08335">
    <property type="entry name" value="GlnD_UR_UTase"/>
    <property type="match status" value="1"/>
</dbReference>
<evidence type="ECO:0000256" key="1">
    <source>
        <dbReference type="ARBA" id="ARBA00022679"/>
    </source>
</evidence>
<dbReference type="PANTHER" id="PTHR47320">
    <property type="entry name" value="BIFUNCTIONAL URIDYLYLTRANSFERASE/URIDYLYL-REMOVING ENZYME"/>
    <property type="match status" value="1"/>
</dbReference>
<dbReference type="Proteomes" id="UP000054695">
    <property type="component" value="Unassembled WGS sequence"/>
</dbReference>
<name>A0A0W0RT67_LEGBO</name>
<dbReference type="SUPFAM" id="SSF109604">
    <property type="entry name" value="HD-domain/PDEase-like"/>
    <property type="match status" value="1"/>
</dbReference>
<evidence type="ECO:0000256" key="2">
    <source>
        <dbReference type="ARBA" id="ARBA00022695"/>
    </source>
</evidence>
<gene>
    <name evidence="8 11" type="primary">glnD</name>
    <name evidence="11" type="ORF">Lboz_1684</name>
</gene>